<evidence type="ECO:0000256" key="5">
    <source>
        <dbReference type="ARBA" id="ARBA00022694"/>
    </source>
</evidence>
<evidence type="ECO:0000256" key="9">
    <source>
        <dbReference type="ARBA" id="ARBA00049563"/>
    </source>
</evidence>
<feature type="region of interest" description="Interaction with substrate tRNA" evidence="10">
    <location>
        <begin position="43"/>
        <end position="46"/>
    </location>
</feature>
<feature type="binding site" evidence="10">
    <location>
        <begin position="20"/>
        <end position="25"/>
    </location>
    <ligand>
        <name>substrate</name>
    </ligand>
</feature>
<keyword evidence="15" id="KW-1185">Reference proteome</keyword>
<comment type="similarity">
    <text evidence="3 10 13">Belongs to the IPP transferase family.</text>
</comment>
<dbReference type="NCBIfam" id="TIGR00174">
    <property type="entry name" value="miaA"/>
    <property type="match status" value="1"/>
</dbReference>
<evidence type="ECO:0000313" key="14">
    <source>
        <dbReference type="EMBL" id="BCR05155.1"/>
    </source>
</evidence>
<evidence type="ECO:0000256" key="10">
    <source>
        <dbReference type="HAMAP-Rule" id="MF_00185"/>
    </source>
</evidence>
<comment type="function">
    <text evidence="2 10 12">Catalyzes the transfer of a dimethylallyl group onto the adenine at position 37 in tRNAs that read codons beginning with uridine, leading to the formation of N6-(dimethylallyl)adenosine (i(6)A).</text>
</comment>
<accession>A0ABM8HT55</accession>
<evidence type="ECO:0000256" key="12">
    <source>
        <dbReference type="RuleBase" id="RU003784"/>
    </source>
</evidence>
<dbReference type="PANTHER" id="PTHR11088">
    <property type="entry name" value="TRNA DIMETHYLALLYLTRANSFERASE"/>
    <property type="match status" value="1"/>
</dbReference>
<dbReference type="InterPro" id="IPR018022">
    <property type="entry name" value="IPT"/>
</dbReference>
<comment type="caution">
    <text evidence="10">Lacks conserved residue(s) required for the propagation of feature annotation.</text>
</comment>
<evidence type="ECO:0000256" key="2">
    <source>
        <dbReference type="ARBA" id="ARBA00003213"/>
    </source>
</evidence>
<comment type="catalytic activity">
    <reaction evidence="9 10 11">
        <text>adenosine(37) in tRNA + dimethylallyl diphosphate = N(6)-dimethylallyladenosine(37) in tRNA + diphosphate</text>
        <dbReference type="Rhea" id="RHEA:26482"/>
        <dbReference type="Rhea" id="RHEA-COMP:10162"/>
        <dbReference type="Rhea" id="RHEA-COMP:10375"/>
        <dbReference type="ChEBI" id="CHEBI:33019"/>
        <dbReference type="ChEBI" id="CHEBI:57623"/>
        <dbReference type="ChEBI" id="CHEBI:74411"/>
        <dbReference type="ChEBI" id="CHEBI:74415"/>
        <dbReference type="EC" id="2.5.1.75"/>
    </reaction>
</comment>
<evidence type="ECO:0000256" key="8">
    <source>
        <dbReference type="ARBA" id="ARBA00022842"/>
    </source>
</evidence>
<gene>
    <name evidence="10 14" type="primary">miaA</name>
    <name evidence="14" type="ORF">DESUT3_22240</name>
</gene>
<organism evidence="14 15">
    <name type="scientific">Desulfuromonas versatilis</name>
    <dbReference type="NCBI Taxonomy" id="2802975"/>
    <lineage>
        <taxon>Bacteria</taxon>
        <taxon>Pseudomonadati</taxon>
        <taxon>Thermodesulfobacteriota</taxon>
        <taxon>Desulfuromonadia</taxon>
        <taxon>Desulfuromonadales</taxon>
        <taxon>Desulfuromonadaceae</taxon>
        <taxon>Desulfuromonas</taxon>
    </lineage>
</organism>
<proteinExistence type="inferred from homology"/>
<keyword evidence="7 10" id="KW-0067">ATP-binding</keyword>
<reference evidence="14 15" key="1">
    <citation type="journal article" date="2016" name="C (Basel)">
        <title>Selective Growth of and Electricity Production by Marine Exoelectrogenic Bacteria in Self-Aggregated Hydrogel of Microbially Reduced Graphene Oxide.</title>
        <authorList>
            <person name="Yoshida N."/>
            <person name="Goto Y."/>
            <person name="Miyata Y."/>
        </authorList>
    </citation>
    <scope>NUCLEOTIDE SEQUENCE [LARGE SCALE GENOMIC DNA]</scope>
    <source>
        <strain evidence="14 15">NIT-T3</strain>
    </source>
</reference>
<comment type="cofactor">
    <cofactor evidence="1 10">
        <name>Mg(2+)</name>
        <dbReference type="ChEBI" id="CHEBI:18420"/>
    </cofactor>
</comment>
<evidence type="ECO:0000256" key="7">
    <source>
        <dbReference type="ARBA" id="ARBA00022840"/>
    </source>
</evidence>
<dbReference type="Gene3D" id="1.10.20.140">
    <property type="match status" value="1"/>
</dbReference>
<dbReference type="EMBL" id="AP024355">
    <property type="protein sequence ID" value="BCR05155.1"/>
    <property type="molecule type" value="Genomic_DNA"/>
</dbReference>
<dbReference type="SUPFAM" id="SSF52540">
    <property type="entry name" value="P-loop containing nucleoside triphosphate hydrolases"/>
    <property type="match status" value="2"/>
</dbReference>
<reference evidence="14 15" key="2">
    <citation type="journal article" date="2021" name="Int. J. Syst. Evol. Microbiol.">
        <title>Isolation and Polyphasic Characterization of Desulfuromonas versatilis sp. Nov., an Electrogenic Bacteria Capable of Versatile Metabolism Isolated from a Graphene Oxide-Reducing Enrichment Culture.</title>
        <authorList>
            <person name="Xie L."/>
            <person name="Yoshida N."/>
            <person name="Ishii S."/>
            <person name="Meng L."/>
        </authorList>
    </citation>
    <scope>NUCLEOTIDE SEQUENCE [LARGE SCALE GENOMIC DNA]</scope>
    <source>
        <strain evidence="14 15">NIT-T3</strain>
    </source>
</reference>
<keyword evidence="4 10" id="KW-0808">Transferase</keyword>
<feature type="binding site" evidence="10">
    <location>
        <begin position="18"/>
        <end position="25"/>
    </location>
    <ligand>
        <name>ATP</name>
        <dbReference type="ChEBI" id="CHEBI:30616"/>
    </ligand>
</feature>
<feature type="site" description="Interaction with substrate tRNA" evidence="10">
    <location>
        <position position="131"/>
    </location>
</feature>
<evidence type="ECO:0000256" key="3">
    <source>
        <dbReference type="ARBA" id="ARBA00005842"/>
    </source>
</evidence>
<dbReference type="InterPro" id="IPR027417">
    <property type="entry name" value="P-loop_NTPase"/>
</dbReference>
<name>A0ABM8HT55_9BACT</name>
<comment type="subunit">
    <text evidence="10">Monomer.</text>
</comment>
<evidence type="ECO:0000256" key="6">
    <source>
        <dbReference type="ARBA" id="ARBA00022741"/>
    </source>
</evidence>
<keyword evidence="5 10" id="KW-0819">tRNA processing</keyword>
<feature type="site" description="Interaction with substrate tRNA" evidence="10">
    <location>
        <position position="109"/>
    </location>
</feature>
<evidence type="ECO:0000313" key="15">
    <source>
        <dbReference type="Proteomes" id="UP001319827"/>
    </source>
</evidence>
<dbReference type="Pfam" id="PF01715">
    <property type="entry name" value="IPPT"/>
    <property type="match status" value="1"/>
</dbReference>
<evidence type="ECO:0000256" key="13">
    <source>
        <dbReference type="RuleBase" id="RU003785"/>
    </source>
</evidence>
<dbReference type="Gene3D" id="3.40.50.300">
    <property type="entry name" value="P-loop containing nucleotide triphosphate hydrolases"/>
    <property type="match status" value="1"/>
</dbReference>
<dbReference type="InterPro" id="IPR039657">
    <property type="entry name" value="Dimethylallyltransferase"/>
</dbReference>
<dbReference type="HAMAP" id="MF_00185">
    <property type="entry name" value="IPP_trans"/>
    <property type="match status" value="1"/>
</dbReference>
<sequence length="314" mass="35469">MSRMEQGQGPQPLVVLCGPTAAGKTALALQLAERYPFEVISADSRQVYRGMDIGTAKATPEERARVPHHLIDVIDPDQTFSAADFCRQARDCIDRIFASGRLPLVVGGTGLYIRALTEGLIDAPAGDPALRRQFHALEAEGGAGTLHRRLQQVDPAMAERLPEGDLVRIVRALEVFTLAGRPLSALQREHAFGERPFRVLRFGVSLERDELYLRIDQRAQQMVEQGLLEEVRGLLDRGYEPTLKALQTIGYREAVEHLQGRIALAEALELIRRDTRRYAKRQLTWFRKENSIIWVDSRREFARIQALIDYFYAP</sequence>
<dbReference type="EC" id="2.5.1.75" evidence="10"/>
<dbReference type="Proteomes" id="UP001319827">
    <property type="component" value="Chromosome"/>
</dbReference>
<keyword evidence="6 10" id="KW-0547">Nucleotide-binding</keyword>
<evidence type="ECO:0000256" key="1">
    <source>
        <dbReference type="ARBA" id="ARBA00001946"/>
    </source>
</evidence>
<protein>
    <recommendedName>
        <fullName evidence="10">tRNA dimethylallyltransferase</fullName>
        <ecNumber evidence="10">2.5.1.75</ecNumber>
    </recommendedName>
    <alternativeName>
        <fullName evidence="10">Dimethylallyl diphosphate:tRNA dimethylallyltransferase</fullName>
        <shortName evidence="10">DMAPP:tRNA dimethylallyltransferase</shortName>
        <shortName evidence="10">DMATase</shortName>
    </alternativeName>
    <alternativeName>
        <fullName evidence="10">Isopentenyl-diphosphate:tRNA isopentenyltransferase</fullName>
        <shortName evidence="10">IPP transferase</shortName>
        <shortName evidence="10">IPPT</shortName>
        <shortName evidence="10">IPTase</shortName>
    </alternativeName>
</protein>
<evidence type="ECO:0000256" key="4">
    <source>
        <dbReference type="ARBA" id="ARBA00022679"/>
    </source>
</evidence>
<evidence type="ECO:0000256" key="11">
    <source>
        <dbReference type="RuleBase" id="RU003783"/>
    </source>
</evidence>
<keyword evidence="8 10" id="KW-0460">Magnesium</keyword>
<dbReference type="PANTHER" id="PTHR11088:SF60">
    <property type="entry name" value="TRNA DIMETHYLALLYLTRANSFERASE"/>
    <property type="match status" value="1"/>
</dbReference>